<organism evidence="1 2">
    <name type="scientific">Amanita muscaria (strain Koide BX008)</name>
    <dbReference type="NCBI Taxonomy" id="946122"/>
    <lineage>
        <taxon>Eukaryota</taxon>
        <taxon>Fungi</taxon>
        <taxon>Dikarya</taxon>
        <taxon>Basidiomycota</taxon>
        <taxon>Agaricomycotina</taxon>
        <taxon>Agaricomycetes</taxon>
        <taxon>Agaricomycetidae</taxon>
        <taxon>Agaricales</taxon>
        <taxon>Pluteineae</taxon>
        <taxon>Amanitaceae</taxon>
        <taxon>Amanita</taxon>
    </lineage>
</organism>
<sequence length="85" mass="9752">MVVIVQYNLSVASYLHSLSHIAIVFWAEHSFASVLEEIDVVQDDVDISHPPDIPLFRFFSRHLVVNQPGHFDLHPLFGLVCLERQ</sequence>
<dbReference type="InParanoid" id="A0A0C2TBK3"/>
<protein>
    <submittedName>
        <fullName evidence="1">Uncharacterized protein</fullName>
    </submittedName>
</protein>
<keyword evidence="2" id="KW-1185">Reference proteome</keyword>
<evidence type="ECO:0000313" key="2">
    <source>
        <dbReference type="Proteomes" id="UP000054549"/>
    </source>
</evidence>
<dbReference type="EMBL" id="KN818252">
    <property type="protein sequence ID" value="KIL64089.1"/>
    <property type="molecule type" value="Genomic_DNA"/>
</dbReference>
<name>A0A0C2TBK3_AMAMK</name>
<reference evidence="1 2" key="1">
    <citation type="submission" date="2014-04" db="EMBL/GenBank/DDBJ databases">
        <title>Evolutionary Origins and Diversification of the Mycorrhizal Mutualists.</title>
        <authorList>
            <consortium name="DOE Joint Genome Institute"/>
            <consortium name="Mycorrhizal Genomics Consortium"/>
            <person name="Kohler A."/>
            <person name="Kuo A."/>
            <person name="Nagy L.G."/>
            <person name="Floudas D."/>
            <person name="Copeland A."/>
            <person name="Barry K.W."/>
            <person name="Cichocki N."/>
            <person name="Veneault-Fourrey C."/>
            <person name="LaButti K."/>
            <person name="Lindquist E.A."/>
            <person name="Lipzen A."/>
            <person name="Lundell T."/>
            <person name="Morin E."/>
            <person name="Murat C."/>
            <person name="Riley R."/>
            <person name="Ohm R."/>
            <person name="Sun H."/>
            <person name="Tunlid A."/>
            <person name="Henrissat B."/>
            <person name="Grigoriev I.V."/>
            <person name="Hibbett D.S."/>
            <person name="Martin F."/>
        </authorList>
    </citation>
    <scope>NUCLEOTIDE SEQUENCE [LARGE SCALE GENOMIC DNA]</scope>
    <source>
        <strain evidence="1 2">Koide BX008</strain>
    </source>
</reference>
<gene>
    <name evidence="1" type="ORF">M378DRAFT_635134</name>
</gene>
<accession>A0A0C2TBK3</accession>
<dbReference type="Proteomes" id="UP000054549">
    <property type="component" value="Unassembled WGS sequence"/>
</dbReference>
<evidence type="ECO:0000313" key="1">
    <source>
        <dbReference type="EMBL" id="KIL64089.1"/>
    </source>
</evidence>
<dbReference type="AlphaFoldDB" id="A0A0C2TBK3"/>
<proteinExistence type="predicted"/>
<dbReference type="HOGENOM" id="CLU_2512174_0_0_1"/>